<accession>A0ABM0XEQ6</accession>
<dbReference type="CDD" id="cd22160">
    <property type="entry name" value="F-box_AtFBL13-like"/>
    <property type="match status" value="1"/>
</dbReference>
<dbReference type="SUPFAM" id="SSF52058">
    <property type="entry name" value="L domain-like"/>
    <property type="match status" value="1"/>
</dbReference>
<dbReference type="Gene3D" id="3.80.10.10">
    <property type="entry name" value="Ribonuclease Inhibitor"/>
    <property type="match status" value="1"/>
</dbReference>
<dbReference type="SMART" id="SM00579">
    <property type="entry name" value="FBD"/>
    <property type="match status" value="1"/>
</dbReference>
<dbReference type="PROSITE" id="PS50181">
    <property type="entry name" value="FBOX"/>
    <property type="match status" value="1"/>
</dbReference>
<feature type="domain" description="F-box" evidence="1">
    <location>
        <begin position="16"/>
        <end position="64"/>
    </location>
</feature>
<reference evidence="3" key="2">
    <citation type="submission" date="2025-08" db="UniProtKB">
        <authorList>
            <consortium name="RefSeq"/>
        </authorList>
    </citation>
    <scope>IDENTIFICATION</scope>
    <source>
        <tissue evidence="3">Leaf</tissue>
    </source>
</reference>
<evidence type="ECO:0000313" key="3">
    <source>
        <dbReference type="RefSeq" id="XP_010484847.1"/>
    </source>
</evidence>
<dbReference type="InterPro" id="IPR053781">
    <property type="entry name" value="F-box_AtFBL13-like"/>
</dbReference>
<evidence type="ECO:0000313" key="2">
    <source>
        <dbReference type="Proteomes" id="UP000694864"/>
    </source>
</evidence>
<dbReference type="InterPro" id="IPR050232">
    <property type="entry name" value="FBL13/AtMIF1-like"/>
</dbReference>
<evidence type="ECO:0000259" key="1">
    <source>
        <dbReference type="PROSITE" id="PS50181"/>
    </source>
</evidence>
<gene>
    <name evidence="3" type="primary">LOC104763128</name>
</gene>
<sequence>MTEDRKIKNVEEIIYKDKISELPEDLLVTILSLIPTKDAVATMFLSKRWLSVWTMIRTLEYKDIDEMKTSVWNFLDKSMQLHKAPVIDHLCVKLGQSCPTDVDVVKWVANAVSRCLLDLEFVLSWSADPTSLPYSLYSCESLVTLTLCHKILVDVPSPSCLPSLRELDLDCVVYKDEDSIVRFLSGCPVLKCLYVKRKKTDNAKKFTIKVPSLLELDYINRLFDYDLDDALVIDTPRLEDFSICDFFGDFSSIENMHFLKCAYISLDTCTSEKIISSVSSVSSLEFFLSDEMDWGSAKDITLSWNQPISTPGCLSSQLETFKWKEYRGTEGEEQFLRYVLASSKCLNTTIISLEYTLERNHEEKHLMMEKLKDIPRASTTSQLLFEYISFI</sequence>
<organism evidence="2 3">
    <name type="scientific">Camelina sativa</name>
    <name type="common">False flax</name>
    <name type="synonym">Myagrum sativum</name>
    <dbReference type="NCBI Taxonomy" id="90675"/>
    <lineage>
        <taxon>Eukaryota</taxon>
        <taxon>Viridiplantae</taxon>
        <taxon>Streptophyta</taxon>
        <taxon>Embryophyta</taxon>
        <taxon>Tracheophyta</taxon>
        <taxon>Spermatophyta</taxon>
        <taxon>Magnoliopsida</taxon>
        <taxon>eudicotyledons</taxon>
        <taxon>Gunneridae</taxon>
        <taxon>Pentapetalae</taxon>
        <taxon>rosids</taxon>
        <taxon>malvids</taxon>
        <taxon>Brassicales</taxon>
        <taxon>Brassicaceae</taxon>
        <taxon>Camelineae</taxon>
        <taxon>Camelina</taxon>
    </lineage>
</organism>
<dbReference type="InterPro" id="IPR006566">
    <property type="entry name" value="FBD"/>
</dbReference>
<dbReference type="PANTHER" id="PTHR31900:SF34">
    <property type="entry name" value="EMB|CAB62440.1-RELATED"/>
    <property type="match status" value="1"/>
</dbReference>
<dbReference type="RefSeq" id="XP_010484847.1">
    <property type="nucleotide sequence ID" value="XM_010486545.1"/>
</dbReference>
<dbReference type="PANTHER" id="PTHR31900">
    <property type="entry name" value="F-BOX/RNI SUPERFAMILY PROTEIN-RELATED"/>
    <property type="match status" value="1"/>
</dbReference>
<dbReference type="Proteomes" id="UP000694864">
    <property type="component" value="Chromosome 18"/>
</dbReference>
<dbReference type="GeneID" id="104763128"/>
<dbReference type="InterPro" id="IPR036047">
    <property type="entry name" value="F-box-like_dom_sf"/>
</dbReference>
<protein>
    <submittedName>
        <fullName evidence="3">FBD-associated F-box protein At1g05080</fullName>
    </submittedName>
</protein>
<dbReference type="Pfam" id="PF24758">
    <property type="entry name" value="LRR_At5g56370"/>
    <property type="match status" value="1"/>
</dbReference>
<dbReference type="Pfam" id="PF00646">
    <property type="entry name" value="F-box"/>
    <property type="match status" value="1"/>
</dbReference>
<dbReference type="InterPro" id="IPR055411">
    <property type="entry name" value="LRR_FXL15/At3g58940/PEG3-like"/>
</dbReference>
<dbReference type="SUPFAM" id="SSF81383">
    <property type="entry name" value="F-box domain"/>
    <property type="match status" value="1"/>
</dbReference>
<name>A0ABM0XEQ6_CAMSA</name>
<reference evidence="2" key="1">
    <citation type="journal article" date="2014" name="Nat. Commun.">
        <title>The emerging biofuel crop Camelina sativa retains a highly undifferentiated hexaploid genome structure.</title>
        <authorList>
            <person name="Kagale S."/>
            <person name="Koh C."/>
            <person name="Nixon J."/>
            <person name="Bollina V."/>
            <person name="Clarke W.E."/>
            <person name="Tuteja R."/>
            <person name="Spillane C."/>
            <person name="Robinson S.J."/>
            <person name="Links M.G."/>
            <person name="Clarke C."/>
            <person name="Higgins E.E."/>
            <person name="Huebert T."/>
            <person name="Sharpe A.G."/>
            <person name="Parkin I.A."/>
        </authorList>
    </citation>
    <scope>NUCLEOTIDE SEQUENCE [LARGE SCALE GENOMIC DNA]</scope>
    <source>
        <strain evidence="2">cv. DH55</strain>
    </source>
</reference>
<dbReference type="InterPro" id="IPR032675">
    <property type="entry name" value="LRR_dom_sf"/>
</dbReference>
<dbReference type="Gene3D" id="1.20.1280.50">
    <property type="match status" value="1"/>
</dbReference>
<keyword evidence="2" id="KW-1185">Reference proteome</keyword>
<proteinExistence type="predicted"/>
<dbReference type="InterPro" id="IPR001810">
    <property type="entry name" value="F-box_dom"/>
</dbReference>
<dbReference type="Pfam" id="PF08387">
    <property type="entry name" value="FBD"/>
    <property type="match status" value="1"/>
</dbReference>